<comment type="caution">
    <text evidence="1">The sequence shown here is derived from an EMBL/GenBank/DDBJ whole genome shotgun (WGS) entry which is preliminary data.</text>
</comment>
<organism evidence="1 2">
    <name type="scientific">Nephila pilipes</name>
    <name type="common">Giant wood spider</name>
    <name type="synonym">Nephila maculata</name>
    <dbReference type="NCBI Taxonomy" id="299642"/>
    <lineage>
        <taxon>Eukaryota</taxon>
        <taxon>Metazoa</taxon>
        <taxon>Ecdysozoa</taxon>
        <taxon>Arthropoda</taxon>
        <taxon>Chelicerata</taxon>
        <taxon>Arachnida</taxon>
        <taxon>Araneae</taxon>
        <taxon>Araneomorphae</taxon>
        <taxon>Entelegynae</taxon>
        <taxon>Araneoidea</taxon>
        <taxon>Nephilidae</taxon>
        <taxon>Nephila</taxon>
    </lineage>
</organism>
<evidence type="ECO:0000313" key="1">
    <source>
        <dbReference type="EMBL" id="GFS78570.1"/>
    </source>
</evidence>
<accession>A0A8X6MUG8</accession>
<proteinExistence type="predicted"/>
<protein>
    <submittedName>
        <fullName evidence="1">Uncharacterized protein</fullName>
    </submittedName>
</protein>
<evidence type="ECO:0000313" key="2">
    <source>
        <dbReference type="Proteomes" id="UP000887013"/>
    </source>
</evidence>
<name>A0A8X6MUG8_NEPPI</name>
<reference evidence="1" key="1">
    <citation type="submission" date="2020-08" db="EMBL/GenBank/DDBJ databases">
        <title>Multicomponent nature underlies the extraordinary mechanical properties of spider dragline silk.</title>
        <authorList>
            <person name="Kono N."/>
            <person name="Nakamura H."/>
            <person name="Mori M."/>
            <person name="Yoshida Y."/>
            <person name="Ohtoshi R."/>
            <person name="Malay A.D."/>
            <person name="Moran D.A.P."/>
            <person name="Tomita M."/>
            <person name="Numata K."/>
            <person name="Arakawa K."/>
        </authorList>
    </citation>
    <scope>NUCLEOTIDE SEQUENCE</scope>
</reference>
<dbReference type="AlphaFoldDB" id="A0A8X6MUG8"/>
<dbReference type="EMBL" id="BMAW01051102">
    <property type="protein sequence ID" value="GFS78570.1"/>
    <property type="molecule type" value="Genomic_DNA"/>
</dbReference>
<sequence length="148" mass="17351">MSFAKQSFKFHLDLFLYISHSKSAIAVYWPLICPNKPAMVQRRFSSTSNARSPPPPPSFHQPWAISYTIKKISHQRSHEKRVNPRRFVPFYHVLLTRVRLETSPKKNSTSELNVISKLRKVENKIKIARKGHNKRHFCLGLMVQRCLK</sequence>
<gene>
    <name evidence="1" type="ORF">NPIL_604401</name>
</gene>
<keyword evidence="2" id="KW-1185">Reference proteome</keyword>
<dbReference type="Proteomes" id="UP000887013">
    <property type="component" value="Unassembled WGS sequence"/>
</dbReference>